<dbReference type="GO" id="GO:0097237">
    <property type="term" value="P:cellular response to toxic substance"/>
    <property type="evidence" value="ECO:0007669"/>
    <property type="project" value="UniProtKB-ARBA"/>
</dbReference>
<name>A0A6A6G0E5_9PEZI</name>
<evidence type="ECO:0000256" key="1">
    <source>
        <dbReference type="ARBA" id="ARBA00009333"/>
    </source>
</evidence>
<dbReference type="Gene3D" id="3.50.50.60">
    <property type="entry name" value="FAD/NAD(P)-binding domain"/>
    <property type="match status" value="2"/>
</dbReference>
<proteinExistence type="inferred from homology"/>
<dbReference type="OrthoDB" id="10260355at2759"/>
<dbReference type="InterPro" id="IPR036188">
    <property type="entry name" value="FAD/NAD-bd_sf"/>
</dbReference>
<dbReference type="InterPro" id="IPR023753">
    <property type="entry name" value="FAD/NAD-binding_dom"/>
</dbReference>
<evidence type="ECO:0000313" key="6">
    <source>
        <dbReference type="Proteomes" id="UP000799538"/>
    </source>
</evidence>
<reference evidence="6" key="1">
    <citation type="journal article" date="2020" name="Stud. Mycol.">
        <title>101 Dothideomycetes genomes: A test case for predicting lifestyles and emergence of pathogens.</title>
        <authorList>
            <person name="Haridas S."/>
            <person name="Albert R."/>
            <person name="Binder M."/>
            <person name="Bloem J."/>
            <person name="LaButti K."/>
            <person name="Salamov A."/>
            <person name="Andreopoulos B."/>
            <person name="Baker S."/>
            <person name="Barry K."/>
            <person name="Bills G."/>
            <person name="Bluhm B."/>
            <person name="Cannon C."/>
            <person name="Castanera R."/>
            <person name="Culley D."/>
            <person name="Daum C."/>
            <person name="Ezra D."/>
            <person name="Gonzalez J."/>
            <person name="Henrissat B."/>
            <person name="Kuo A."/>
            <person name="Liang C."/>
            <person name="Lipzen A."/>
            <person name="Lutzoni F."/>
            <person name="Magnuson J."/>
            <person name="Mondo S."/>
            <person name="Nolan M."/>
            <person name="Ohm R."/>
            <person name="Pangilinan J."/>
            <person name="Park H.-J."/>
            <person name="Ramirez L."/>
            <person name="Alfaro M."/>
            <person name="Sun H."/>
            <person name="Tritt A."/>
            <person name="Yoshinaga Y."/>
            <person name="Zwiers L.-H."/>
            <person name="Turgeon B."/>
            <person name="Goodwin S."/>
            <person name="Spatafora J."/>
            <person name="Crous P."/>
            <person name="Grigoriev I."/>
        </authorList>
    </citation>
    <scope>NUCLEOTIDE SEQUENCE [LARGE SCALE GENOMIC DNA]</scope>
    <source>
        <strain evidence="6">CECT 20119</strain>
    </source>
</reference>
<organism evidence="5 6">
    <name type="scientific">Elsinoe ampelina</name>
    <dbReference type="NCBI Taxonomy" id="302913"/>
    <lineage>
        <taxon>Eukaryota</taxon>
        <taxon>Fungi</taxon>
        <taxon>Dikarya</taxon>
        <taxon>Ascomycota</taxon>
        <taxon>Pezizomycotina</taxon>
        <taxon>Dothideomycetes</taxon>
        <taxon>Dothideomycetidae</taxon>
        <taxon>Myriangiales</taxon>
        <taxon>Elsinoaceae</taxon>
        <taxon>Elsinoe</taxon>
    </lineage>
</organism>
<feature type="domain" description="FAD/NAD(P)-binding" evidence="4">
    <location>
        <begin position="7"/>
        <end position="299"/>
    </location>
</feature>
<dbReference type="Pfam" id="PF07992">
    <property type="entry name" value="Pyr_redox_2"/>
    <property type="match status" value="1"/>
</dbReference>
<dbReference type="PANTHER" id="PTHR48105">
    <property type="entry name" value="THIOREDOXIN REDUCTASE 1-RELATED-RELATED"/>
    <property type="match status" value="1"/>
</dbReference>
<dbReference type="SUPFAM" id="SSF51905">
    <property type="entry name" value="FAD/NAD(P)-binding domain"/>
    <property type="match status" value="1"/>
</dbReference>
<keyword evidence="2" id="KW-0285">Flavoprotein</keyword>
<evidence type="ECO:0000256" key="3">
    <source>
        <dbReference type="ARBA" id="ARBA00023002"/>
    </source>
</evidence>
<accession>A0A6A6G0E5</accession>
<keyword evidence="3" id="KW-0560">Oxidoreductase</keyword>
<protein>
    <recommendedName>
        <fullName evidence="4">FAD/NAD(P)-binding domain-containing protein</fullName>
    </recommendedName>
</protein>
<dbReference type="GO" id="GO:0016491">
    <property type="term" value="F:oxidoreductase activity"/>
    <property type="evidence" value="ECO:0007669"/>
    <property type="project" value="UniProtKB-KW"/>
</dbReference>
<dbReference type="AlphaFoldDB" id="A0A6A6G0E5"/>
<evidence type="ECO:0000259" key="4">
    <source>
        <dbReference type="Pfam" id="PF07992"/>
    </source>
</evidence>
<comment type="similarity">
    <text evidence="1">Belongs to the class-II pyridine nucleotide-disulfide oxidoreductase family.</text>
</comment>
<dbReference type="InterPro" id="IPR050097">
    <property type="entry name" value="Ferredoxin-NADP_redctase_2"/>
</dbReference>
<evidence type="ECO:0000256" key="2">
    <source>
        <dbReference type="ARBA" id="ARBA00022630"/>
    </source>
</evidence>
<dbReference type="PRINTS" id="PR00469">
    <property type="entry name" value="PNDRDTASEII"/>
</dbReference>
<evidence type="ECO:0000313" key="5">
    <source>
        <dbReference type="EMBL" id="KAF2219167.1"/>
    </source>
</evidence>
<gene>
    <name evidence="5" type="ORF">BDZ85DRAFT_276447</name>
</gene>
<dbReference type="Proteomes" id="UP000799538">
    <property type="component" value="Unassembled WGS sequence"/>
</dbReference>
<keyword evidence="6" id="KW-1185">Reference proteome</keyword>
<dbReference type="EMBL" id="ML992519">
    <property type="protein sequence ID" value="KAF2219167.1"/>
    <property type="molecule type" value="Genomic_DNA"/>
</dbReference>
<sequence>MLAAKVYDALVVGGGPAGLSAALALARVSRTALVFDTNEFRSAGAQAMHTVLSRDGTNPAEFRKIARHQLETDYTTVDFNDKAAIEVEKITLEPGHAGFQVRDAADAIFQGRKLVLATGSEDVLPVDLPGYKENWPRNIYQCLFCDGLERAGKPVGILTFPIAMYLHFAVMAKHFGGPVTIFTNGVKERAEDVDAALQKALKLGITIEERPIRELIGEEGGVTVHFQDGSQQEVAYLVHKPPTKNRGQALIDQLGLEVMQPSGEVVTKPPFGESSVPGCFVAGDTAGFLKQVAIAMGEGVRAGSGVSFQLCSETVASLD</sequence>
<dbReference type="PRINTS" id="PR00368">
    <property type="entry name" value="FADPNR"/>
</dbReference>